<comment type="caution">
    <text evidence="1">The sequence shown here is derived from an EMBL/GenBank/DDBJ whole genome shotgun (WGS) entry which is preliminary data.</text>
</comment>
<dbReference type="Proteomes" id="UP001153678">
    <property type="component" value="Unassembled WGS sequence"/>
</dbReference>
<dbReference type="AlphaFoldDB" id="A0A9W4T2U5"/>
<name>A0A9W4T2U5_9GLOM</name>
<gene>
    <name evidence="1" type="ORF">FWILDA_LOCUS15595</name>
</gene>
<reference evidence="1" key="1">
    <citation type="submission" date="2022-08" db="EMBL/GenBank/DDBJ databases">
        <authorList>
            <person name="Kallberg Y."/>
            <person name="Tangrot J."/>
            <person name="Rosling A."/>
        </authorList>
    </citation>
    <scope>NUCLEOTIDE SEQUENCE</scope>
    <source>
        <strain evidence="1">Wild A</strain>
    </source>
</reference>
<protein>
    <submittedName>
        <fullName evidence="1">1574_t:CDS:1</fullName>
    </submittedName>
</protein>
<accession>A0A9W4T2U5</accession>
<sequence>AGVGALLITFKQYKPQATVYSQELSHESVLIAQELLTNRKEED</sequence>
<evidence type="ECO:0000313" key="1">
    <source>
        <dbReference type="EMBL" id="CAI2192476.1"/>
    </source>
</evidence>
<organism evidence="1 2">
    <name type="scientific">Funneliformis geosporum</name>
    <dbReference type="NCBI Taxonomy" id="1117311"/>
    <lineage>
        <taxon>Eukaryota</taxon>
        <taxon>Fungi</taxon>
        <taxon>Fungi incertae sedis</taxon>
        <taxon>Mucoromycota</taxon>
        <taxon>Glomeromycotina</taxon>
        <taxon>Glomeromycetes</taxon>
        <taxon>Glomerales</taxon>
        <taxon>Glomeraceae</taxon>
        <taxon>Funneliformis</taxon>
    </lineage>
</organism>
<proteinExistence type="predicted"/>
<evidence type="ECO:0000313" key="2">
    <source>
        <dbReference type="Proteomes" id="UP001153678"/>
    </source>
</evidence>
<feature type="non-terminal residue" evidence="1">
    <location>
        <position position="1"/>
    </location>
</feature>
<dbReference type="EMBL" id="CAMKVN010008368">
    <property type="protein sequence ID" value="CAI2192476.1"/>
    <property type="molecule type" value="Genomic_DNA"/>
</dbReference>
<keyword evidence="2" id="KW-1185">Reference proteome</keyword>